<dbReference type="GO" id="GO:0005436">
    <property type="term" value="F:sodium:phosphate symporter activity"/>
    <property type="evidence" value="ECO:0007669"/>
    <property type="project" value="InterPro"/>
</dbReference>
<evidence type="ECO:0000256" key="6">
    <source>
        <dbReference type="SAM" id="Phobius"/>
    </source>
</evidence>
<dbReference type="EMBL" id="UOEZ01000025">
    <property type="protein sequence ID" value="VAW35406.1"/>
    <property type="molecule type" value="Genomic_DNA"/>
</dbReference>
<reference evidence="8" key="1">
    <citation type="submission" date="2018-06" db="EMBL/GenBank/DDBJ databases">
        <authorList>
            <person name="Zhirakovskaya E."/>
        </authorList>
    </citation>
    <scope>NUCLEOTIDE SEQUENCE</scope>
</reference>
<dbReference type="InterPro" id="IPR003841">
    <property type="entry name" value="Na/Pi_transpt"/>
</dbReference>
<feature type="transmembrane region" description="Helical" evidence="6">
    <location>
        <begin position="134"/>
        <end position="154"/>
    </location>
</feature>
<evidence type="ECO:0000256" key="3">
    <source>
        <dbReference type="ARBA" id="ARBA00022692"/>
    </source>
</evidence>
<dbReference type="GO" id="GO:0044341">
    <property type="term" value="P:sodium-dependent phosphate transport"/>
    <property type="evidence" value="ECO:0007669"/>
    <property type="project" value="InterPro"/>
</dbReference>
<evidence type="ECO:0000256" key="2">
    <source>
        <dbReference type="ARBA" id="ARBA00022475"/>
    </source>
</evidence>
<keyword evidence="4 6" id="KW-1133">Transmembrane helix</keyword>
<gene>
    <name evidence="8" type="ORF">MNBD_DELTA02-889</name>
</gene>
<evidence type="ECO:0000256" key="4">
    <source>
        <dbReference type="ARBA" id="ARBA00022989"/>
    </source>
</evidence>
<proteinExistence type="predicted"/>
<sequence length="539" mass="57737">MTSIAIFSVFGGVMLLLYGMKLVGRGLQKAAGGRLRSFLLSATSNRFKGMMVGAAMTALLQSSSATTVLLVGFVGSGLIALPQTMGVILGADIGTTLTVQIIAFRVYDYAIAVVGLGVLIMFLSKKTPVKDIGLAILGFGFVFLALQILTSTFSPLTPDSVMGQALLTLNDDPVAGIIVAAAITAILHSSAATLGLAITAAHSGLFTIEAAVPIVLGANLGTCISAIISSIGAPVDARRVALAHVLFKALGVILILPFISSFAGLVQASGGSLVRQVANAHTFFNIGLAILFLPFTGVFTTIVTRLMPQREEPEKEGARYLDPMVISAPSLALGQATREALRVADMAQVMLKGSLDVFKHDDKLLMKRIEASDNEIDVIDKEIKLYLTKLIREALTGSQASRELEIIAFTNNMENIGDVIDKNLMELARKKIKHGYLFSIAGMEEIEELHRMVMENFELGVAAFASSDKEIAARLLSNKIEIADKERRLREAHIERLHKGLRESIETSSIHLDVLTNLKRINSYISSIAYPVIGEEGGK</sequence>
<keyword evidence="2" id="KW-1003">Cell membrane</keyword>
<evidence type="ECO:0000313" key="8">
    <source>
        <dbReference type="EMBL" id="VAW35406.1"/>
    </source>
</evidence>
<feature type="transmembrane region" description="Helical" evidence="6">
    <location>
        <begin position="245"/>
        <end position="266"/>
    </location>
</feature>
<keyword evidence="3 6" id="KW-0812">Transmembrane</keyword>
<feature type="transmembrane region" description="Helical" evidence="6">
    <location>
        <begin position="6"/>
        <end position="24"/>
    </location>
</feature>
<dbReference type="InterPro" id="IPR026022">
    <property type="entry name" value="PhoU_dom"/>
</dbReference>
<dbReference type="InterPro" id="IPR038078">
    <property type="entry name" value="PhoU-like_sf"/>
</dbReference>
<comment type="subcellular location">
    <subcellularLocation>
        <location evidence="1">Cell membrane</location>
        <topology evidence="1">Multi-pass membrane protein</topology>
    </subcellularLocation>
</comment>
<feature type="transmembrane region" description="Helical" evidence="6">
    <location>
        <begin position="174"/>
        <end position="198"/>
    </location>
</feature>
<dbReference type="GO" id="GO:0005886">
    <property type="term" value="C:plasma membrane"/>
    <property type="evidence" value="ECO:0007669"/>
    <property type="project" value="UniProtKB-SubCell"/>
</dbReference>
<dbReference type="Pfam" id="PF01895">
    <property type="entry name" value="PhoU"/>
    <property type="match status" value="2"/>
</dbReference>
<dbReference type="InterPro" id="IPR004633">
    <property type="entry name" value="NaPi_cotrn-rel/YqeW-like"/>
</dbReference>
<feature type="transmembrane region" description="Helical" evidence="6">
    <location>
        <begin position="101"/>
        <end position="122"/>
    </location>
</feature>
<evidence type="ECO:0000256" key="5">
    <source>
        <dbReference type="ARBA" id="ARBA00023136"/>
    </source>
</evidence>
<evidence type="ECO:0000259" key="7">
    <source>
        <dbReference type="Pfam" id="PF01895"/>
    </source>
</evidence>
<dbReference type="Gene3D" id="1.20.58.220">
    <property type="entry name" value="Phosphate transport system protein phou homolog 2, domain 2"/>
    <property type="match status" value="1"/>
</dbReference>
<accession>A0A3B0VT03</accession>
<dbReference type="AlphaFoldDB" id="A0A3B0VT03"/>
<feature type="transmembrane region" description="Helical" evidence="6">
    <location>
        <begin position="278"/>
        <end position="303"/>
    </location>
</feature>
<feature type="transmembrane region" description="Helical" evidence="6">
    <location>
        <begin position="58"/>
        <end position="81"/>
    </location>
</feature>
<keyword evidence="5 6" id="KW-0472">Membrane</keyword>
<feature type="domain" description="PhoU" evidence="7">
    <location>
        <begin position="446"/>
        <end position="529"/>
    </location>
</feature>
<dbReference type="PANTHER" id="PTHR10010">
    <property type="entry name" value="SOLUTE CARRIER FAMILY 34 SODIUM PHOSPHATE , MEMBER 2-RELATED"/>
    <property type="match status" value="1"/>
</dbReference>
<name>A0A3B0VT03_9ZZZZ</name>
<dbReference type="Pfam" id="PF02690">
    <property type="entry name" value="Na_Pi_cotrans"/>
    <property type="match status" value="2"/>
</dbReference>
<dbReference type="NCBIfam" id="NF037997">
    <property type="entry name" value="Na_Pi_symport"/>
    <property type="match status" value="1"/>
</dbReference>
<dbReference type="SUPFAM" id="SSF109755">
    <property type="entry name" value="PhoU-like"/>
    <property type="match status" value="1"/>
</dbReference>
<dbReference type="NCBIfam" id="TIGR00704">
    <property type="entry name" value="NaPi_cotrn_rel"/>
    <property type="match status" value="1"/>
</dbReference>
<feature type="domain" description="PhoU" evidence="7">
    <location>
        <begin position="342"/>
        <end position="419"/>
    </location>
</feature>
<dbReference type="PANTHER" id="PTHR10010:SF46">
    <property type="entry name" value="SODIUM-DEPENDENT PHOSPHATE TRANSPORT PROTEIN 2B"/>
    <property type="match status" value="1"/>
</dbReference>
<evidence type="ECO:0000256" key="1">
    <source>
        <dbReference type="ARBA" id="ARBA00004651"/>
    </source>
</evidence>
<organism evidence="8">
    <name type="scientific">hydrothermal vent metagenome</name>
    <dbReference type="NCBI Taxonomy" id="652676"/>
    <lineage>
        <taxon>unclassified sequences</taxon>
        <taxon>metagenomes</taxon>
        <taxon>ecological metagenomes</taxon>
    </lineage>
</organism>
<protein>
    <submittedName>
        <fullName evidence="8">Sodium-dependent phosphate transporter</fullName>
    </submittedName>
</protein>
<feature type="transmembrane region" description="Helical" evidence="6">
    <location>
        <begin position="210"/>
        <end position="233"/>
    </location>
</feature>